<dbReference type="Pfam" id="PF01370">
    <property type="entry name" value="Epimerase"/>
    <property type="match status" value="1"/>
</dbReference>
<dbReference type="InterPro" id="IPR036291">
    <property type="entry name" value="NAD(P)-bd_dom_sf"/>
</dbReference>
<accession>A0A239PW51</accession>
<evidence type="ECO:0000256" key="10">
    <source>
        <dbReference type="ARBA" id="ARBA00031367"/>
    </source>
</evidence>
<dbReference type="EMBL" id="FZQA01000004">
    <property type="protein sequence ID" value="SNT74253.1"/>
    <property type="molecule type" value="Genomic_DNA"/>
</dbReference>
<comment type="catalytic activity">
    <reaction evidence="1">
        <text>UDP-alpha-D-glucose = UDP-alpha-D-galactose</text>
        <dbReference type="Rhea" id="RHEA:22168"/>
        <dbReference type="ChEBI" id="CHEBI:58885"/>
        <dbReference type="ChEBI" id="CHEBI:66914"/>
        <dbReference type="EC" id="5.1.3.2"/>
    </reaction>
</comment>
<evidence type="ECO:0000256" key="1">
    <source>
        <dbReference type="ARBA" id="ARBA00000083"/>
    </source>
</evidence>
<feature type="domain" description="NAD-dependent epimerase/dehydratase" evidence="12">
    <location>
        <begin position="248"/>
        <end position="497"/>
    </location>
</feature>
<dbReference type="CDD" id="cd05247">
    <property type="entry name" value="UDP_G4E_1_SDR_e"/>
    <property type="match status" value="1"/>
</dbReference>
<dbReference type="Gene3D" id="3.40.50.720">
    <property type="entry name" value="NAD(P)-binding Rossmann-like Domain"/>
    <property type="match status" value="1"/>
</dbReference>
<comment type="similarity">
    <text evidence="4">Belongs to the NAD(P)-dependent epimerase/dehydratase family.</text>
</comment>
<evidence type="ECO:0000256" key="3">
    <source>
        <dbReference type="ARBA" id="ARBA00004947"/>
    </source>
</evidence>
<keyword evidence="9" id="KW-0119">Carbohydrate metabolism</keyword>
<dbReference type="GO" id="GO:0033499">
    <property type="term" value="P:galactose catabolic process via UDP-galactose, Leloir pathway"/>
    <property type="evidence" value="ECO:0007669"/>
    <property type="project" value="TreeGrafter"/>
</dbReference>
<reference evidence="13 14" key="1">
    <citation type="submission" date="2017-07" db="EMBL/GenBank/DDBJ databases">
        <authorList>
            <person name="Sun Z.S."/>
            <person name="Albrecht U."/>
            <person name="Echele G."/>
            <person name="Lee C.C."/>
        </authorList>
    </citation>
    <scope>NUCLEOTIDE SEQUENCE [LARGE SCALE GENOMIC DNA]</scope>
    <source>
        <strain evidence="13 14">CGMCC 1.12710</strain>
    </source>
</reference>
<evidence type="ECO:0000256" key="5">
    <source>
        <dbReference type="ARBA" id="ARBA00013189"/>
    </source>
</evidence>
<dbReference type="GO" id="GO:0003978">
    <property type="term" value="F:UDP-glucose 4-epimerase activity"/>
    <property type="evidence" value="ECO:0007669"/>
    <property type="project" value="UniProtKB-EC"/>
</dbReference>
<name>A0A239PW51_9PROT</name>
<organism evidence="13 14">
    <name type="scientific">Amphiplicatus metriothermophilus</name>
    <dbReference type="NCBI Taxonomy" id="1519374"/>
    <lineage>
        <taxon>Bacteria</taxon>
        <taxon>Pseudomonadati</taxon>
        <taxon>Pseudomonadota</taxon>
        <taxon>Alphaproteobacteria</taxon>
        <taxon>Parvularculales</taxon>
        <taxon>Parvularculaceae</taxon>
        <taxon>Amphiplicatus</taxon>
    </lineage>
</organism>
<evidence type="ECO:0000256" key="11">
    <source>
        <dbReference type="ARBA" id="ARBA00033067"/>
    </source>
</evidence>
<dbReference type="InterPro" id="IPR001509">
    <property type="entry name" value="Epimerase_deHydtase"/>
</dbReference>
<dbReference type="AlphaFoldDB" id="A0A239PW51"/>
<protein>
    <recommendedName>
        <fullName evidence="6">UDP-glucose 4-epimerase</fullName>
        <ecNumber evidence="5">5.1.3.2</ecNumber>
    </recommendedName>
    <alternativeName>
        <fullName evidence="11">Galactowaldenase</fullName>
    </alternativeName>
    <alternativeName>
        <fullName evidence="10">UDP-galactose 4-epimerase</fullName>
    </alternativeName>
</protein>
<keyword evidence="8" id="KW-0413">Isomerase</keyword>
<keyword evidence="14" id="KW-1185">Reference proteome</keyword>
<evidence type="ECO:0000256" key="4">
    <source>
        <dbReference type="ARBA" id="ARBA00007637"/>
    </source>
</evidence>
<evidence type="ECO:0000259" key="12">
    <source>
        <dbReference type="Pfam" id="PF01370"/>
    </source>
</evidence>
<dbReference type="InterPro" id="IPR005886">
    <property type="entry name" value="UDP_G4E"/>
</dbReference>
<dbReference type="SUPFAM" id="SSF51735">
    <property type="entry name" value="NAD(P)-binding Rossmann-fold domains"/>
    <property type="match status" value="1"/>
</dbReference>
<proteinExistence type="inferred from homology"/>
<dbReference type="Gene3D" id="3.90.25.10">
    <property type="entry name" value="UDP-galactose 4-epimerase, domain 1"/>
    <property type="match status" value="1"/>
</dbReference>
<dbReference type="UniPathway" id="UPA00214"/>
<evidence type="ECO:0000313" key="14">
    <source>
        <dbReference type="Proteomes" id="UP000198346"/>
    </source>
</evidence>
<dbReference type="NCBIfam" id="TIGR01179">
    <property type="entry name" value="galE"/>
    <property type="match status" value="1"/>
</dbReference>
<evidence type="ECO:0000313" key="13">
    <source>
        <dbReference type="EMBL" id="SNT74253.1"/>
    </source>
</evidence>
<gene>
    <name evidence="13" type="ORF">SAMN06297382_2164</name>
</gene>
<evidence type="ECO:0000256" key="9">
    <source>
        <dbReference type="ARBA" id="ARBA00023277"/>
    </source>
</evidence>
<dbReference type="Proteomes" id="UP000198346">
    <property type="component" value="Unassembled WGS sequence"/>
</dbReference>
<evidence type="ECO:0000256" key="6">
    <source>
        <dbReference type="ARBA" id="ARBA00018569"/>
    </source>
</evidence>
<dbReference type="PANTHER" id="PTHR43725:SF53">
    <property type="entry name" value="UDP-ARABINOSE 4-EPIMERASE 1"/>
    <property type="match status" value="1"/>
</dbReference>
<evidence type="ECO:0000256" key="8">
    <source>
        <dbReference type="ARBA" id="ARBA00023235"/>
    </source>
</evidence>
<evidence type="ECO:0000256" key="2">
    <source>
        <dbReference type="ARBA" id="ARBA00001911"/>
    </source>
</evidence>
<comment type="cofactor">
    <cofactor evidence="2">
        <name>NAD(+)</name>
        <dbReference type="ChEBI" id="CHEBI:57540"/>
    </cofactor>
</comment>
<evidence type="ECO:0000256" key="7">
    <source>
        <dbReference type="ARBA" id="ARBA00023027"/>
    </source>
</evidence>
<keyword evidence="7" id="KW-0520">NAD</keyword>
<comment type="pathway">
    <text evidence="3">Carbohydrate metabolism; galactose metabolism.</text>
</comment>
<dbReference type="PANTHER" id="PTHR43725">
    <property type="entry name" value="UDP-GLUCOSE 4-EPIMERASE"/>
    <property type="match status" value="1"/>
</dbReference>
<dbReference type="EC" id="5.1.3.2" evidence="5"/>
<sequence>MMAVDDDLVRPLVRRSVVEGVANPQKVARLLLGEGQAGTQSGVHEQIVAGDLVKGKVPQEGAMRVRQARAQRGGERGRRAVPLGRDAVASQRRRAAPVEPFAHALGIFEKIEQRLLVIALEEHGVGFGLLQRGEPVENAAAVGAAVDVIAEKDEPLAGAAGVLCGDHLQKTIEQVGAAVDVAHCVKARPGGRGGLLTFHAEKFFEHRFNKRLQSFYSMEKSGDRVKGLPRRGLRPNRERLREERCMSVLVTGGAGYIGAHMMLALRDAGEPAVALDDLSVGARWLAPEDAPLVVADVGDKAGLARVFAEHDVREVIHFAGSTLVPESLERPLAYYRNNTAKTLALIEACAEARVDRFIFSSTAAVYGTPEKTPVAETAAIRPISPYGASMAMSERILADAALAHGLSYVILRYFNVAGADPKGRAGEIGRPSHLLKVAAQIAVGARREVLEIYGADYPTPDGTAIRDYVHVSDIADAHLSALSRVRAGAARLTLNVGYGRGYSVREMIEAVERVTGKPLPYEAGPRRPGDPAQLIADTAAIRAALDWRPRYDDIDFIVRTAIDWERRLAASRAGARP</sequence>